<sequence>MHRGKKRKIAGVLALSLMTAVFTACSNGGGNGEAGSTSKGANESAASKPTHLSMFTFTEEVQSSLTDSPVWKKLMEKTNVDIDLQTISGAGADEKRSVMIASGEYPDILDRIDERFIDAGALIPLDDLIEEYGPNIKKAWGDSLNKLRNPKDNKIYFLPSPKNRPEEIVEPGGTLLVQYDVLEKTGYPKLKTLDDVYNMLKQYTAENKQIDGKPFIPWGLWADSWGYNQTVNNPALWAYGFTDDSDAYVDQKTFDVTYFNTTDSFKNYLKFLNKLYKGGLLDKNGFITKYDEFNSQVASGRVLAMIYNAGLISEDEAALRQAGMPERAYARFPIVAEEGIQDRSQVYSESYDTGMGITIKAKDPVAAIKFMDYLLSEEGNVLLNWGIEGVHYDIVDGKRVQKPEVTKEWNSDPAYRWQQGVNSLTWWPQYNGAIKLDDGDYASPFNTDAIYASYDDQTKKVLQQYGVKYWGQLFDTTGTRTPYGFAWTIPIESGSKAELASAKANELRHIMVGDIVMSGDDATFDAKWNDFVDKLRNESKIGDWEKAMSEAIQTRLKLWGVTQ</sequence>
<accession>A0A841STQ6</accession>
<protein>
    <submittedName>
        <fullName evidence="2">Extracellular solute-binding protein</fullName>
    </submittedName>
</protein>
<name>A0A841STQ6_9BACL</name>
<comment type="caution">
    <text evidence="2">The sequence shown here is derived from an EMBL/GenBank/DDBJ whole genome shotgun (WGS) entry which is preliminary data.</text>
</comment>
<dbReference type="PROSITE" id="PS51257">
    <property type="entry name" value="PROKAR_LIPOPROTEIN"/>
    <property type="match status" value="1"/>
</dbReference>
<dbReference type="InterPro" id="IPR006059">
    <property type="entry name" value="SBP"/>
</dbReference>
<dbReference type="EMBL" id="JACJVQ010000005">
    <property type="protein sequence ID" value="MBB6633598.1"/>
    <property type="molecule type" value="Genomic_DNA"/>
</dbReference>
<keyword evidence="3" id="KW-1185">Reference proteome</keyword>
<keyword evidence="1" id="KW-0732">Signal</keyword>
<feature type="chain" id="PRO_5039225756" evidence="1">
    <location>
        <begin position="24"/>
        <end position="563"/>
    </location>
</feature>
<reference evidence="2 3" key="1">
    <citation type="submission" date="2020-08" db="EMBL/GenBank/DDBJ databases">
        <title>Cohnella phylogeny.</title>
        <authorList>
            <person name="Dunlap C."/>
        </authorList>
    </citation>
    <scope>NUCLEOTIDE SEQUENCE [LARGE SCALE GENOMIC DNA]</scope>
    <source>
        <strain evidence="2 3">DSM 25241</strain>
    </source>
</reference>
<evidence type="ECO:0000313" key="3">
    <source>
        <dbReference type="Proteomes" id="UP000535838"/>
    </source>
</evidence>
<dbReference type="AlphaFoldDB" id="A0A841STQ6"/>
<dbReference type="Pfam" id="PF01547">
    <property type="entry name" value="SBP_bac_1"/>
    <property type="match status" value="1"/>
</dbReference>
<dbReference type="Gene3D" id="3.40.190.10">
    <property type="entry name" value="Periplasmic binding protein-like II"/>
    <property type="match status" value="2"/>
</dbReference>
<gene>
    <name evidence="2" type="ORF">H7B67_05720</name>
</gene>
<dbReference type="RefSeq" id="WP_185118833.1">
    <property type="nucleotide sequence ID" value="NZ_JACJVQ010000005.1"/>
</dbReference>
<feature type="signal peptide" evidence="1">
    <location>
        <begin position="1"/>
        <end position="23"/>
    </location>
</feature>
<evidence type="ECO:0000313" key="2">
    <source>
        <dbReference type="EMBL" id="MBB6633598.1"/>
    </source>
</evidence>
<proteinExistence type="predicted"/>
<organism evidence="2 3">
    <name type="scientific">Cohnella thailandensis</name>
    <dbReference type="NCBI Taxonomy" id="557557"/>
    <lineage>
        <taxon>Bacteria</taxon>
        <taxon>Bacillati</taxon>
        <taxon>Bacillota</taxon>
        <taxon>Bacilli</taxon>
        <taxon>Bacillales</taxon>
        <taxon>Paenibacillaceae</taxon>
        <taxon>Cohnella</taxon>
    </lineage>
</organism>
<dbReference type="PANTHER" id="PTHR43649:SF12">
    <property type="entry name" value="DIACETYLCHITOBIOSE BINDING PROTEIN DASA"/>
    <property type="match status" value="1"/>
</dbReference>
<dbReference type="InterPro" id="IPR050490">
    <property type="entry name" value="Bact_solute-bd_prot1"/>
</dbReference>
<dbReference type="Proteomes" id="UP000535838">
    <property type="component" value="Unassembled WGS sequence"/>
</dbReference>
<dbReference type="SUPFAM" id="SSF53850">
    <property type="entry name" value="Periplasmic binding protein-like II"/>
    <property type="match status" value="1"/>
</dbReference>
<dbReference type="PANTHER" id="PTHR43649">
    <property type="entry name" value="ARABINOSE-BINDING PROTEIN-RELATED"/>
    <property type="match status" value="1"/>
</dbReference>
<evidence type="ECO:0000256" key="1">
    <source>
        <dbReference type="SAM" id="SignalP"/>
    </source>
</evidence>